<keyword evidence="4 7" id="KW-1133">Transmembrane helix</keyword>
<name>A0A7W9Q8B1_9ACTN</name>
<proteinExistence type="predicted"/>
<evidence type="ECO:0000256" key="7">
    <source>
        <dbReference type="SAM" id="Phobius"/>
    </source>
</evidence>
<comment type="caution">
    <text evidence="9">The sequence shown here is derived from an EMBL/GenBank/DDBJ whole genome shotgun (WGS) entry which is preliminary data.</text>
</comment>
<dbReference type="AlphaFoldDB" id="A0A7W9Q8B1"/>
<evidence type="ECO:0000256" key="1">
    <source>
        <dbReference type="ARBA" id="ARBA00004651"/>
    </source>
</evidence>
<evidence type="ECO:0000259" key="8">
    <source>
        <dbReference type="Pfam" id="PF06271"/>
    </source>
</evidence>
<protein>
    <submittedName>
        <fullName evidence="9">Putative RDD family membrane protein YckC</fullName>
    </submittedName>
</protein>
<dbReference type="RefSeq" id="WP_246494464.1">
    <property type="nucleotide sequence ID" value="NZ_JACHJL010000004.1"/>
</dbReference>
<evidence type="ECO:0000256" key="6">
    <source>
        <dbReference type="SAM" id="MobiDB-lite"/>
    </source>
</evidence>
<evidence type="ECO:0000256" key="5">
    <source>
        <dbReference type="ARBA" id="ARBA00023136"/>
    </source>
</evidence>
<feature type="transmembrane region" description="Helical" evidence="7">
    <location>
        <begin position="47"/>
        <end position="67"/>
    </location>
</feature>
<evidence type="ECO:0000256" key="2">
    <source>
        <dbReference type="ARBA" id="ARBA00022475"/>
    </source>
</evidence>
<evidence type="ECO:0000256" key="3">
    <source>
        <dbReference type="ARBA" id="ARBA00022692"/>
    </source>
</evidence>
<comment type="subcellular location">
    <subcellularLocation>
        <location evidence="1">Cell membrane</location>
        <topology evidence="1">Multi-pass membrane protein</topology>
    </subcellularLocation>
</comment>
<reference evidence="9 10" key="1">
    <citation type="submission" date="2020-08" db="EMBL/GenBank/DDBJ databases">
        <title>Genomic Encyclopedia of Type Strains, Phase III (KMG-III): the genomes of soil and plant-associated and newly described type strains.</title>
        <authorList>
            <person name="Whitman W."/>
        </authorList>
    </citation>
    <scope>NUCLEOTIDE SEQUENCE [LARGE SCALE GENOMIC DNA]</scope>
    <source>
        <strain evidence="9 10">CECT 8305</strain>
    </source>
</reference>
<evidence type="ECO:0000313" key="10">
    <source>
        <dbReference type="Proteomes" id="UP000588098"/>
    </source>
</evidence>
<dbReference type="GO" id="GO:0005886">
    <property type="term" value="C:plasma membrane"/>
    <property type="evidence" value="ECO:0007669"/>
    <property type="project" value="UniProtKB-SubCell"/>
</dbReference>
<accession>A0A7W9Q8B1</accession>
<feature type="transmembrane region" description="Helical" evidence="7">
    <location>
        <begin position="79"/>
        <end position="98"/>
    </location>
</feature>
<dbReference type="PANTHER" id="PTHR36115">
    <property type="entry name" value="PROLINE-RICH ANTIGEN HOMOLOG-RELATED"/>
    <property type="match status" value="1"/>
</dbReference>
<dbReference type="PANTHER" id="PTHR36115:SF4">
    <property type="entry name" value="MEMBRANE PROTEIN"/>
    <property type="match status" value="1"/>
</dbReference>
<dbReference type="Proteomes" id="UP000588098">
    <property type="component" value="Unassembled WGS sequence"/>
</dbReference>
<keyword evidence="10" id="KW-1185">Reference proteome</keyword>
<keyword evidence="5 7" id="KW-0472">Membrane</keyword>
<dbReference type="EMBL" id="JACHJL010000004">
    <property type="protein sequence ID" value="MBB5935214.1"/>
    <property type="molecule type" value="Genomic_DNA"/>
</dbReference>
<feature type="transmembrane region" description="Helical" evidence="7">
    <location>
        <begin position="130"/>
        <end position="151"/>
    </location>
</feature>
<evidence type="ECO:0000313" key="9">
    <source>
        <dbReference type="EMBL" id="MBB5935214.1"/>
    </source>
</evidence>
<evidence type="ECO:0000256" key="4">
    <source>
        <dbReference type="ARBA" id="ARBA00022989"/>
    </source>
</evidence>
<sequence length="179" mass="19223">MSAHQPPPPFGQPHSPYPMSKPTGIPEGMAPLATAGQRFLARLLDTLILGVIWTLALASTGALQSAMDDPDSPDIGKSILSAIVTFIVYFVYEGAMLARDGQTLGKKAAGIRVAMLADGDVPRGRGWTRAAVYALPGVAQPIGVGMLFWLLNSLWQSWDKPFRQCLHDKVAKTVVVEAR</sequence>
<dbReference type="InterPro" id="IPR010432">
    <property type="entry name" value="RDD"/>
</dbReference>
<keyword evidence="2" id="KW-1003">Cell membrane</keyword>
<keyword evidence="3 7" id="KW-0812">Transmembrane</keyword>
<dbReference type="InterPro" id="IPR051791">
    <property type="entry name" value="Pra-immunoreactive"/>
</dbReference>
<organism evidence="9 10">
    <name type="scientific">Streptomyces zagrosensis</name>
    <dbReference type="NCBI Taxonomy" id="1042984"/>
    <lineage>
        <taxon>Bacteria</taxon>
        <taxon>Bacillati</taxon>
        <taxon>Actinomycetota</taxon>
        <taxon>Actinomycetes</taxon>
        <taxon>Kitasatosporales</taxon>
        <taxon>Streptomycetaceae</taxon>
        <taxon>Streptomyces</taxon>
    </lineage>
</organism>
<gene>
    <name evidence="9" type="ORF">FHS42_002264</name>
</gene>
<feature type="region of interest" description="Disordered" evidence="6">
    <location>
        <begin position="1"/>
        <end position="25"/>
    </location>
</feature>
<feature type="domain" description="RDD" evidence="8">
    <location>
        <begin position="33"/>
        <end position="172"/>
    </location>
</feature>
<dbReference type="Pfam" id="PF06271">
    <property type="entry name" value="RDD"/>
    <property type="match status" value="1"/>
</dbReference>
<feature type="compositionally biased region" description="Pro residues" evidence="6">
    <location>
        <begin position="1"/>
        <end position="11"/>
    </location>
</feature>